<dbReference type="RefSeq" id="WP_168068060.1">
    <property type="nucleotide sequence ID" value="NZ_JAATJC010000001.1"/>
</dbReference>
<evidence type="ECO:0000313" key="3">
    <source>
        <dbReference type="Proteomes" id="UP000558192"/>
    </source>
</evidence>
<evidence type="ECO:0008006" key="4">
    <source>
        <dbReference type="Google" id="ProtNLM"/>
    </source>
</evidence>
<accession>A0A7X5Y535</accession>
<gene>
    <name evidence="2" type="ORF">GGQ97_001146</name>
</gene>
<comment type="caution">
    <text evidence="2">The sequence shown here is derived from an EMBL/GenBank/DDBJ whole genome shotgun (WGS) entry which is preliminary data.</text>
</comment>
<dbReference type="Proteomes" id="UP000558192">
    <property type="component" value="Unassembled WGS sequence"/>
</dbReference>
<name>A0A7X5Y535_9SPHN</name>
<keyword evidence="1" id="KW-0732">Signal</keyword>
<dbReference type="EMBL" id="JAATJC010000001">
    <property type="protein sequence ID" value="NJC05353.1"/>
    <property type="molecule type" value="Genomic_DNA"/>
</dbReference>
<feature type="signal peptide" evidence="1">
    <location>
        <begin position="1"/>
        <end position="21"/>
    </location>
</feature>
<sequence length="161" mass="17274">MRLFVAIVASAVLATPAWAQAQLSSADRAAAFRAAGFRQVGGQWRSCDAPQGSVYEPGKIELVQDLNGDGRPEAIITEGSSFCYGGDEVGFSLVSKGAGASWTRILSSAGIARVLKTRGANGWPDLEIGGQGFCFPVQRWNGTEYRTIRFQYEGKPCKPPR</sequence>
<organism evidence="2 3">
    <name type="scientific">Sphingomonas kaistensis</name>
    <dbReference type="NCBI Taxonomy" id="298708"/>
    <lineage>
        <taxon>Bacteria</taxon>
        <taxon>Pseudomonadati</taxon>
        <taxon>Pseudomonadota</taxon>
        <taxon>Alphaproteobacteria</taxon>
        <taxon>Sphingomonadales</taxon>
        <taxon>Sphingomonadaceae</taxon>
        <taxon>Sphingomonas</taxon>
    </lineage>
</organism>
<keyword evidence="3" id="KW-1185">Reference proteome</keyword>
<dbReference type="AlphaFoldDB" id="A0A7X5Y535"/>
<evidence type="ECO:0000313" key="2">
    <source>
        <dbReference type="EMBL" id="NJC05353.1"/>
    </source>
</evidence>
<proteinExistence type="predicted"/>
<reference evidence="2 3" key="1">
    <citation type="submission" date="2020-03" db="EMBL/GenBank/DDBJ databases">
        <title>Genomic Encyclopedia of Type Strains, Phase IV (KMG-IV): sequencing the most valuable type-strain genomes for metagenomic binning, comparative biology and taxonomic classification.</title>
        <authorList>
            <person name="Goeker M."/>
        </authorList>
    </citation>
    <scope>NUCLEOTIDE SEQUENCE [LARGE SCALE GENOMIC DNA]</scope>
    <source>
        <strain evidence="2 3">DSM 16846</strain>
    </source>
</reference>
<feature type="chain" id="PRO_5031363101" description="VCBS repeat-containing protein" evidence="1">
    <location>
        <begin position="22"/>
        <end position="161"/>
    </location>
</feature>
<evidence type="ECO:0000256" key="1">
    <source>
        <dbReference type="SAM" id="SignalP"/>
    </source>
</evidence>
<protein>
    <recommendedName>
        <fullName evidence="4">VCBS repeat-containing protein</fullName>
    </recommendedName>
</protein>